<keyword evidence="2" id="KW-1185">Reference proteome</keyword>
<dbReference type="AlphaFoldDB" id="A0A2T7G230"/>
<proteinExistence type="predicted"/>
<sequence length="438" mass="47814">MSETYLNPEQAWWNTFFQAVDGTTPDHEAIARKDPAYLSAGEFDRATVLQEVIARLQAEQAIIDVEAAEVTISIRAKLGDYSVEHNGFPVSLFSQNSHMKYGFNQLFFRNWSDFNVFPATIEEGKALRERVGQRALVAEVTMTNFQKSATRPNAYDGFVSRVAYFARDGLPIAEYSATEDAPLADDVQADMVNSARSALLEASGIPALGTSWMEAKGLLTEAYPYVASDDFAYTDSGKMIAYRYDAGQLVTDEVHIAERPFRVFLQQVDGPWRTTRGFSGSSVMAGMNSAYSVDIKGTGPGLACYTPEIKDRCAVLEFSPADGGHVLTRVYGVIEMERLDTPQEAIDTLIGADIATAFDGFTTKLGYDPEEVKQGVAVKYGGNGGVEAYAVGAGATIDETPFYDPLENTRGVNAINREIAIFAVDGSATRMPVIFVLQ</sequence>
<protein>
    <submittedName>
        <fullName evidence="1">Uncharacterized protein</fullName>
    </submittedName>
</protein>
<reference evidence="1 2" key="1">
    <citation type="submission" date="2018-04" db="EMBL/GenBank/DDBJ databases">
        <title>Pelagivirga bohaiensis gen. nov., sp. nov., a bacterium isolated from the Bohai Sea.</title>
        <authorList>
            <person name="Ji X."/>
        </authorList>
    </citation>
    <scope>NUCLEOTIDE SEQUENCE [LARGE SCALE GENOMIC DNA]</scope>
    <source>
        <strain evidence="1 2">BH-SD19</strain>
    </source>
</reference>
<name>A0A2T7G230_9RHOB</name>
<dbReference type="Proteomes" id="UP000244446">
    <property type="component" value="Unassembled WGS sequence"/>
</dbReference>
<accession>A0A2T7G230</accession>
<evidence type="ECO:0000313" key="1">
    <source>
        <dbReference type="EMBL" id="PVA08483.1"/>
    </source>
</evidence>
<gene>
    <name evidence="1" type="ORF">DC366_19040</name>
</gene>
<evidence type="ECO:0000313" key="2">
    <source>
        <dbReference type="Proteomes" id="UP000244446"/>
    </source>
</evidence>
<organism evidence="1 2">
    <name type="scientific">Pelagivirga sediminicola</name>
    <dbReference type="NCBI Taxonomy" id="2170575"/>
    <lineage>
        <taxon>Bacteria</taxon>
        <taxon>Pseudomonadati</taxon>
        <taxon>Pseudomonadota</taxon>
        <taxon>Alphaproteobacteria</taxon>
        <taxon>Rhodobacterales</taxon>
        <taxon>Paracoccaceae</taxon>
        <taxon>Pelagivirga</taxon>
    </lineage>
</organism>
<comment type="caution">
    <text evidence="1">The sequence shown here is derived from an EMBL/GenBank/DDBJ whole genome shotgun (WGS) entry which is preliminary data.</text>
</comment>
<dbReference type="EMBL" id="QCYH01000036">
    <property type="protein sequence ID" value="PVA08483.1"/>
    <property type="molecule type" value="Genomic_DNA"/>
</dbReference>